<dbReference type="EMBL" id="CP046172">
    <property type="protein sequence ID" value="QIS16598.1"/>
    <property type="molecule type" value="Genomic_DNA"/>
</dbReference>
<dbReference type="KEGG" id="nah:F5544_43975"/>
<protein>
    <recommendedName>
        <fullName evidence="1">BIG2 domain-containing protein</fullName>
    </recommendedName>
</protein>
<evidence type="ECO:0000313" key="3">
    <source>
        <dbReference type="Proteomes" id="UP000503540"/>
    </source>
</evidence>
<feature type="domain" description="BIG2" evidence="1">
    <location>
        <begin position="222"/>
        <end position="291"/>
    </location>
</feature>
<gene>
    <name evidence="2" type="ORF">F5544_43975</name>
</gene>
<sequence>MEIALPSTNLTTLKAAKNSLLLKPLDAAVFLAPWGTPVPSSFTDASANLQTLPPAFQSVGLIDKKSGVAFARAVTAAPIESYGEMQPMRDDITSDITTLEFEPQQTSALTIALATNVNVQQLAAQANGEVWFAQPSASQITYYTAIVIGKDGTDAAPIYVIKVMPKVAVTKWAGEQWTPTTVLSQKLTLTAFKDDNVGYAVAHGFGGAGWKQLLSKTGINYPVTSISVAPTLALTVGQTSAPLVVTDQLGGVLTPPAVTFNSTVPAKATVAANGAVTGVAAGTTSINVTYTPAGGGAALNTVCNVTVS</sequence>
<accession>A0A6G9YTQ8</accession>
<dbReference type="Pfam" id="PF02368">
    <property type="entry name" value="Big_2"/>
    <property type="match status" value="1"/>
</dbReference>
<evidence type="ECO:0000259" key="1">
    <source>
        <dbReference type="Pfam" id="PF02368"/>
    </source>
</evidence>
<organism evidence="2 3">
    <name type="scientific">Nocardia arthritidis</name>
    <dbReference type="NCBI Taxonomy" id="228602"/>
    <lineage>
        <taxon>Bacteria</taxon>
        <taxon>Bacillati</taxon>
        <taxon>Actinomycetota</taxon>
        <taxon>Actinomycetes</taxon>
        <taxon>Mycobacteriales</taxon>
        <taxon>Nocardiaceae</taxon>
        <taxon>Nocardia</taxon>
    </lineage>
</organism>
<proteinExistence type="predicted"/>
<dbReference type="InterPro" id="IPR008964">
    <property type="entry name" value="Invasin/intimin_cell_adhesion"/>
</dbReference>
<name>A0A6G9YTQ8_9NOCA</name>
<dbReference type="Proteomes" id="UP000503540">
    <property type="component" value="Chromosome"/>
</dbReference>
<keyword evidence="3" id="KW-1185">Reference proteome</keyword>
<dbReference type="Gene3D" id="2.60.40.1080">
    <property type="match status" value="1"/>
</dbReference>
<dbReference type="SUPFAM" id="SSF49373">
    <property type="entry name" value="Invasin/intimin cell-adhesion fragments"/>
    <property type="match status" value="1"/>
</dbReference>
<evidence type="ECO:0000313" key="2">
    <source>
        <dbReference type="EMBL" id="QIS16598.1"/>
    </source>
</evidence>
<dbReference type="AlphaFoldDB" id="A0A6G9YTQ8"/>
<dbReference type="InterPro" id="IPR003343">
    <property type="entry name" value="Big_2"/>
</dbReference>
<reference evidence="2 3" key="1">
    <citation type="journal article" date="2019" name="ACS Chem. Biol.">
        <title>Identification and Mobilization of a Cryptic Antibiotic Biosynthesis Gene Locus from a Human-Pathogenic Nocardia Isolate.</title>
        <authorList>
            <person name="Herisse M."/>
            <person name="Ishida K."/>
            <person name="Porter J.L."/>
            <person name="Howden B."/>
            <person name="Hertweck C."/>
            <person name="Stinear T.P."/>
            <person name="Pidot S.J."/>
        </authorList>
    </citation>
    <scope>NUCLEOTIDE SEQUENCE [LARGE SCALE GENOMIC DNA]</scope>
    <source>
        <strain evidence="2 3">AUSMDU00012717</strain>
    </source>
</reference>